<gene>
    <name evidence="2" type="ORF">LTR69_008468</name>
</gene>
<keyword evidence="1" id="KW-1133">Transmembrane helix</keyword>
<evidence type="ECO:0000313" key="3">
    <source>
        <dbReference type="Proteomes" id="UP001345691"/>
    </source>
</evidence>
<sequence length="339" mass="37549">MSAQRQDNVVGAIIFFSYIVAALVLTGILCNDLQKAFANRQRKQGQTLQAQKAQTSLSAALATLSFAVLSYHMLSFLMQSYQAWSTGSVASSGPQVTFDAFRYALGNLLPSDIWAWAINSTLFRDFAEVICNDSNHFWWTQAALLYSYAWNVYMSIEGARKKIPHLWAYFLLDQILPVSFTQNMFLLSMVLHEGQERAQDLRPVAPLLQSAASLLYLVTLRAAPFNIGGRYFFPVLFATRILLFAPYLLLQPGRVGSWRVQQTPSKDLMHRYTWSFVMLGVGGVLLQISQTMRTNGLSGILGALNSNPAVSALAYDFLIGVVSIASFVGVRSQTGSLVA</sequence>
<feature type="transmembrane region" description="Helical" evidence="1">
    <location>
        <begin position="55"/>
        <end position="74"/>
    </location>
</feature>
<evidence type="ECO:0008006" key="4">
    <source>
        <dbReference type="Google" id="ProtNLM"/>
    </source>
</evidence>
<feature type="transmembrane region" description="Helical" evidence="1">
    <location>
        <begin position="231"/>
        <end position="250"/>
    </location>
</feature>
<keyword evidence="3" id="KW-1185">Reference proteome</keyword>
<dbReference type="EMBL" id="JAVRRF010000020">
    <property type="protein sequence ID" value="KAK5055635.1"/>
    <property type="molecule type" value="Genomic_DNA"/>
</dbReference>
<keyword evidence="1" id="KW-0472">Membrane</keyword>
<evidence type="ECO:0000256" key="1">
    <source>
        <dbReference type="SAM" id="Phobius"/>
    </source>
</evidence>
<comment type="caution">
    <text evidence="2">The sequence shown here is derived from an EMBL/GenBank/DDBJ whole genome shotgun (WGS) entry which is preliminary data.</text>
</comment>
<name>A0ABR0J3I5_9EURO</name>
<feature type="transmembrane region" description="Helical" evidence="1">
    <location>
        <begin position="271"/>
        <end position="289"/>
    </location>
</feature>
<protein>
    <recommendedName>
        <fullName evidence="4">TLC domain-containing protein</fullName>
    </recommendedName>
</protein>
<feature type="transmembrane region" description="Helical" evidence="1">
    <location>
        <begin position="309"/>
        <end position="330"/>
    </location>
</feature>
<proteinExistence type="predicted"/>
<reference evidence="2 3" key="1">
    <citation type="submission" date="2023-08" db="EMBL/GenBank/DDBJ databases">
        <title>Black Yeasts Isolated from many extreme environments.</title>
        <authorList>
            <person name="Coleine C."/>
            <person name="Stajich J.E."/>
            <person name="Selbmann L."/>
        </authorList>
    </citation>
    <scope>NUCLEOTIDE SEQUENCE [LARGE SCALE GENOMIC DNA]</scope>
    <source>
        <strain evidence="2 3">CCFEE 6328</strain>
    </source>
</reference>
<accession>A0ABR0J3I5</accession>
<evidence type="ECO:0000313" key="2">
    <source>
        <dbReference type="EMBL" id="KAK5055635.1"/>
    </source>
</evidence>
<dbReference type="Proteomes" id="UP001345691">
    <property type="component" value="Unassembled WGS sequence"/>
</dbReference>
<keyword evidence="1" id="KW-0812">Transmembrane</keyword>
<feature type="transmembrane region" description="Helical" evidence="1">
    <location>
        <begin position="12"/>
        <end position="34"/>
    </location>
</feature>
<organism evidence="2 3">
    <name type="scientific">Exophiala sideris</name>
    <dbReference type="NCBI Taxonomy" id="1016849"/>
    <lineage>
        <taxon>Eukaryota</taxon>
        <taxon>Fungi</taxon>
        <taxon>Dikarya</taxon>
        <taxon>Ascomycota</taxon>
        <taxon>Pezizomycotina</taxon>
        <taxon>Eurotiomycetes</taxon>
        <taxon>Chaetothyriomycetidae</taxon>
        <taxon>Chaetothyriales</taxon>
        <taxon>Herpotrichiellaceae</taxon>
        <taxon>Exophiala</taxon>
    </lineage>
</organism>